<reference evidence="1 2" key="1">
    <citation type="submission" date="2020-07" db="EMBL/GenBank/DDBJ databases">
        <authorList>
            <person name="Zhuang K."/>
            <person name="Ran Y."/>
        </authorList>
    </citation>
    <scope>NUCLEOTIDE SEQUENCE [LARGE SCALE GENOMIC DNA]</scope>
    <source>
        <strain evidence="1 2">WCH-YHL-001</strain>
    </source>
</reference>
<evidence type="ECO:0000313" key="2">
    <source>
        <dbReference type="Proteomes" id="UP000515512"/>
    </source>
</evidence>
<gene>
    <name evidence="1" type="ORF">H0264_32420</name>
</gene>
<keyword evidence="2" id="KW-1185">Reference proteome</keyword>
<dbReference type="EMBL" id="CP059399">
    <property type="protein sequence ID" value="QLY29870.1"/>
    <property type="molecule type" value="Genomic_DNA"/>
</dbReference>
<dbReference type="AlphaFoldDB" id="A0A7D6VHR7"/>
<name>A0A7D6VHR7_9NOCA</name>
<organism evidence="1 2">
    <name type="scientific">Nocardia huaxiensis</name>
    <dbReference type="NCBI Taxonomy" id="2755382"/>
    <lineage>
        <taxon>Bacteria</taxon>
        <taxon>Bacillati</taxon>
        <taxon>Actinomycetota</taxon>
        <taxon>Actinomycetes</taxon>
        <taxon>Mycobacteriales</taxon>
        <taxon>Nocardiaceae</taxon>
        <taxon>Nocardia</taxon>
    </lineage>
</organism>
<dbReference type="Proteomes" id="UP000515512">
    <property type="component" value="Chromosome"/>
</dbReference>
<accession>A0A7D6VHR7</accession>
<sequence length="64" mass="7358">MTRRRRIYSFPGGVLETNDYGDGNAGGVYVESCRMAQLWDQAEIRRPADRLGYDVHPARRLEQS</sequence>
<dbReference type="RefSeq" id="WP_181581073.1">
    <property type="nucleotide sequence ID" value="NZ_CP059399.1"/>
</dbReference>
<evidence type="ECO:0000313" key="1">
    <source>
        <dbReference type="EMBL" id="QLY29870.1"/>
    </source>
</evidence>
<proteinExistence type="predicted"/>
<dbReference type="KEGG" id="nhu:H0264_32420"/>
<protein>
    <submittedName>
        <fullName evidence="1">Uncharacterized protein</fullName>
    </submittedName>
</protein>